<dbReference type="SUPFAM" id="SSF55826">
    <property type="entry name" value="YbaK/ProRS associated domain"/>
    <property type="match status" value="1"/>
</dbReference>
<evidence type="ECO:0000256" key="12">
    <source>
        <dbReference type="HAMAP-Rule" id="MF_01569"/>
    </source>
</evidence>
<evidence type="ECO:0000256" key="8">
    <source>
        <dbReference type="ARBA" id="ARBA00023146"/>
    </source>
</evidence>
<dbReference type="GO" id="GO:0005524">
    <property type="term" value="F:ATP binding"/>
    <property type="evidence" value="ECO:0007669"/>
    <property type="project" value="UniProtKB-UniRule"/>
</dbReference>
<dbReference type="InterPro" id="IPR023717">
    <property type="entry name" value="Pro-tRNA-Synthase_IIa_type1"/>
</dbReference>
<dbReference type="CDD" id="cd00779">
    <property type="entry name" value="ProRS_core_prok"/>
    <property type="match status" value="1"/>
</dbReference>
<dbReference type="InterPro" id="IPR050062">
    <property type="entry name" value="Pro-tRNA_synthetase"/>
</dbReference>
<evidence type="ECO:0000313" key="14">
    <source>
        <dbReference type="EMBL" id="OLS02167.1"/>
    </source>
</evidence>
<dbReference type="InterPro" id="IPR007214">
    <property type="entry name" value="YbaK/aa-tRNA-synth-assoc-dom"/>
</dbReference>
<comment type="domain">
    <text evidence="12">Consists of three domains: the N-terminal catalytic domain, the editing domain and the C-terminal anticodon-binding domain.</text>
</comment>
<feature type="domain" description="Aminoacyl-transfer RNA synthetases class-II family profile" evidence="13">
    <location>
        <begin position="33"/>
        <end position="467"/>
    </location>
</feature>
<evidence type="ECO:0000256" key="7">
    <source>
        <dbReference type="ARBA" id="ARBA00022917"/>
    </source>
</evidence>
<dbReference type="InterPro" id="IPR006195">
    <property type="entry name" value="aa-tRNA-synth_II"/>
</dbReference>
<keyword evidence="3 12" id="KW-0963">Cytoplasm</keyword>
<gene>
    <name evidence="14" type="primary">proS_2</name>
    <name evidence="12" type="synonym">proS</name>
    <name evidence="14" type="ORF">TICRE_19860</name>
</gene>
<dbReference type="EC" id="6.1.1.15" evidence="12"/>
<dbReference type="InterPro" id="IPR004500">
    <property type="entry name" value="Pro-tRNA-synth_IIa_bac-type"/>
</dbReference>
<keyword evidence="6 12" id="KW-0067">ATP-binding</keyword>
<dbReference type="FunFam" id="3.30.930.10:FF:000042">
    <property type="entry name" value="probable proline--tRNA ligase, mitochondrial"/>
    <property type="match status" value="1"/>
</dbReference>
<dbReference type="EMBL" id="LTDM01000043">
    <property type="protein sequence ID" value="OLS02167.1"/>
    <property type="molecule type" value="Genomic_DNA"/>
</dbReference>
<organism evidence="14 15">
    <name type="scientific">Tissierella creatinophila DSM 6911</name>
    <dbReference type="NCBI Taxonomy" id="1123403"/>
    <lineage>
        <taxon>Bacteria</taxon>
        <taxon>Bacillati</taxon>
        <taxon>Bacillota</taxon>
        <taxon>Tissierellia</taxon>
        <taxon>Tissierellales</taxon>
        <taxon>Tissierellaceae</taxon>
        <taxon>Tissierella</taxon>
    </lineage>
</organism>
<comment type="similarity">
    <text evidence="11 12">Belongs to the class-II aminoacyl-tRNA synthetase family. ProS type 1 subfamily.</text>
</comment>
<dbReference type="Gene3D" id="3.30.930.10">
    <property type="entry name" value="Bira Bifunctional Protein, Domain 2"/>
    <property type="match status" value="2"/>
</dbReference>
<protein>
    <recommendedName>
        <fullName evidence="12">Proline--tRNA ligase</fullName>
        <ecNumber evidence="12">6.1.1.15</ecNumber>
    </recommendedName>
    <alternativeName>
        <fullName evidence="12">Prolyl-tRNA synthetase</fullName>
        <shortName evidence="12">ProRS</shortName>
    </alternativeName>
</protein>
<dbReference type="InterPro" id="IPR002316">
    <property type="entry name" value="Pro-tRNA-ligase_IIa"/>
</dbReference>
<dbReference type="InterPro" id="IPR045864">
    <property type="entry name" value="aa-tRNA-synth_II/BPL/LPL"/>
</dbReference>
<dbReference type="Pfam" id="PF04073">
    <property type="entry name" value="tRNA_edit"/>
    <property type="match status" value="1"/>
</dbReference>
<dbReference type="GO" id="GO:0006433">
    <property type="term" value="P:prolyl-tRNA aminoacylation"/>
    <property type="evidence" value="ECO:0007669"/>
    <property type="project" value="UniProtKB-UniRule"/>
</dbReference>
<dbReference type="InterPro" id="IPR004154">
    <property type="entry name" value="Anticodon-bd"/>
</dbReference>
<evidence type="ECO:0000256" key="9">
    <source>
        <dbReference type="ARBA" id="ARBA00047671"/>
    </source>
</evidence>
<dbReference type="SUPFAM" id="SSF55681">
    <property type="entry name" value="Class II aaRS and biotin synthetases"/>
    <property type="match status" value="1"/>
</dbReference>
<comment type="function">
    <text evidence="10 12">Catalyzes the attachment of proline to tRNA(Pro) in a two-step reaction: proline is first activated by ATP to form Pro-AMP and then transferred to the acceptor end of tRNA(Pro). As ProRS can inadvertently accommodate and process non-cognate amino acids such as alanine and cysteine, to avoid such errors it has two additional distinct editing activities against alanine. One activity is designated as 'pretransfer' editing and involves the tRNA(Pro)-independent hydrolysis of activated Ala-AMP. The other activity is designated 'posttransfer' editing and involves deacylation of mischarged Ala-tRNA(Pro). The misacylated Cys-tRNA(Pro) is not edited by ProRS.</text>
</comment>
<comment type="subcellular location">
    <subcellularLocation>
        <location evidence="1 12">Cytoplasm</location>
    </subcellularLocation>
</comment>
<evidence type="ECO:0000256" key="3">
    <source>
        <dbReference type="ARBA" id="ARBA00022490"/>
    </source>
</evidence>
<dbReference type="GO" id="GO:0016740">
    <property type="term" value="F:transferase activity"/>
    <property type="evidence" value="ECO:0007669"/>
    <property type="project" value="UniProtKB-ARBA"/>
</dbReference>
<dbReference type="RefSeq" id="WP_075727592.1">
    <property type="nucleotide sequence ID" value="NZ_LTDM01000043.1"/>
</dbReference>
<keyword evidence="7 12" id="KW-0648">Protein biosynthesis</keyword>
<dbReference type="SUPFAM" id="SSF52954">
    <property type="entry name" value="Class II aaRS ABD-related"/>
    <property type="match status" value="1"/>
</dbReference>
<dbReference type="CDD" id="cd04334">
    <property type="entry name" value="ProRS-INS"/>
    <property type="match status" value="1"/>
</dbReference>
<accession>A0A1U7M4C7</accession>
<keyword evidence="8 12" id="KW-0030">Aminoacyl-tRNA synthetase</keyword>
<name>A0A1U7M4C7_TISCR</name>
<comment type="caution">
    <text evidence="14">The sequence shown here is derived from an EMBL/GenBank/DDBJ whole genome shotgun (WGS) entry which is preliminary data.</text>
</comment>
<dbReference type="PIRSF" id="PIRSF001535">
    <property type="entry name" value="ProRS_1"/>
    <property type="match status" value="1"/>
</dbReference>
<dbReference type="PROSITE" id="PS50862">
    <property type="entry name" value="AA_TRNA_LIGASE_II"/>
    <property type="match status" value="1"/>
</dbReference>
<evidence type="ECO:0000256" key="5">
    <source>
        <dbReference type="ARBA" id="ARBA00022741"/>
    </source>
</evidence>
<dbReference type="GO" id="GO:0005829">
    <property type="term" value="C:cytosol"/>
    <property type="evidence" value="ECO:0007669"/>
    <property type="project" value="TreeGrafter"/>
</dbReference>
<reference evidence="14 15" key="1">
    <citation type="submission" date="2016-02" db="EMBL/GenBank/DDBJ databases">
        <title>Genome sequence of Tissierella creatinophila DSM 6911.</title>
        <authorList>
            <person name="Poehlein A."/>
            <person name="Daniel R."/>
        </authorList>
    </citation>
    <scope>NUCLEOTIDE SEQUENCE [LARGE SCALE GENOMIC DNA]</scope>
    <source>
        <strain evidence="14 15">DSM 6911</strain>
    </source>
</reference>
<dbReference type="InterPro" id="IPR044140">
    <property type="entry name" value="ProRS_anticodon_short"/>
</dbReference>
<dbReference type="InterPro" id="IPR036621">
    <property type="entry name" value="Anticodon-bd_dom_sf"/>
</dbReference>
<evidence type="ECO:0000256" key="1">
    <source>
        <dbReference type="ARBA" id="ARBA00004496"/>
    </source>
</evidence>
<dbReference type="OrthoDB" id="9809052at2"/>
<dbReference type="AlphaFoldDB" id="A0A1U7M4C7"/>
<dbReference type="PRINTS" id="PR01046">
    <property type="entry name" value="TRNASYNTHPRO"/>
</dbReference>
<evidence type="ECO:0000256" key="2">
    <source>
        <dbReference type="ARBA" id="ARBA00011738"/>
    </source>
</evidence>
<keyword evidence="15" id="KW-1185">Reference proteome</keyword>
<dbReference type="Pfam" id="PF00587">
    <property type="entry name" value="tRNA-synt_2b"/>
    <property type="match status" value="1"/>
</dbReference>
<dbReference type="GO" id="GO:0002161">
    <property type="term" value="F:aminoacyl-tRNA deacylase activity"/>
    <property type="evidence" value="ECO:0007669"/>
    <property type="project" value="InterPro"/>
</dbReference>
<dbReference type="FunFam" id="3.40.50.800:FF:000011">
    <property type="entry name" value="Proline--tRNA ligase"/>
    <property type="match status" value="1"/>
</dbReference>
<dbReference type="NCBIfam" id="NF006625">
    <property type="entry name" value="PRK09194.1"/>
    <property type="match status" value="1"/>
</dbReference>
<dbReference type="InterPro" id="IPR033730">
    <property type="entry name" value="ProRS_core_prok"/>
</dbReference>
<evidence type="ECO:0000256" key="4">
    <source>
        <dbReference type="ARBA" id="ARBA00022598"/>
    </source>
</evidence>
<sequence length="576" mass="65423">MKMSKMYMPTLKEDPSEAEIASHKLLLRSGMIRQLVSGVYSYLPLGYRVIRKVEQIVREEMDVAGSQELLMSPIQPRELWEATGRWANFGPEMFTLLDRNSREFCLGPTHEEYITDLIKNEVKSYKQLPLNLYQIQTKYRDEKRPRFGLMRGREFIMKDAYSFDVDEEAMIRAYDIMWKSYDKAFTRLNLKYKVVEGDTGAMGGRVSHEFMAMSEAGEGFMAYCEACDYAATDEKATVVYNVENSNQEELPLEKVLTENVTTIEGLEDFFKIDKSSFGKALVYSVKGKPLVVVIPGDRELNEIKLENYLEISSHDIEMADEEMIIDITGANKGFTGPVGLKEGTRLLVDSRIKDMKNLIVGGNETDIHLKNVNYGRDFQGEVVEDLLMIRDGDICPKCDEKLKMARGIEVGNIFQLGTKYSEGIGAKYLDENGKEKYFVMGSYGIGITRTVAAIIEQSHDENGIIWPLNVAPYEVIITVINTKDEEQMNLSQNIYDELAKKGVEVLLDDRKERAGVKFNDRDLIGIPIRIVVGKGAADGMVEYSLRKTGEKEDINVNDLIKIIEEEFKNNGMAFKS</sequence>
<comment type="catalytic activity">
    <reaction evidence="9 12">
        <text>tRNA(Pro) + L-proline + ATP = L-prolyl-tRNA(Pro) + AMP + diphosphate</text>
        <dbReference type="Rhea" id="RHEA:14305"/>
        <dbReference type="Rhea" id="RHEA-COMP:9700"/>
        <dbReference type="Rhea" id="RHEA-COMP:9702"/>
        <dbReference type="ChEBI" id="CHEBI:30616"/>
        <dbReference type="ChEBI" id="CHEBI:33019"/>
        <dbReference type="ChEBI" id="CHEBI:60039"/>
        <dbReference type="ChEBI" id="CHEBI:78442"/>
        <dbReference type="ChEBI" id="CHEBI:78532"/>
        <dbReference type="ChEBI" id="CHEBI:456215"/>
        <dbReference type="EC" id="6.1.1.15"/>
    </reaction>
</comment>
<evidence type="ECO:0000256" key="10">
    <source>
        <dbReference type="ARBA" id="ARBA00053664"/>
    </source>
</evidence>
<evidence type="ECO:0000259" key="13">
    <source>
        <dbReference type="PROSITE" id="PS50862"/>
    </source>
</evidence>
<keyword evidence="5 12" id="KW-0547">Nucleotide-binding</keyword>
<evidence type="ECO:0000313" key="15">
    <source>
        <dbReference type="Proteomes" id="UP000186112"/>
    </source>
</evidence>
<dbReference type="InterPro" id="IPR002314">
    <property type="entry name" value="aa-tRNA-synt_IIb"/>
</dbReference>
<dbReference type="Pfam" id="PF03129">
    <property type="entry name" value="HGTP_anticodon"/>
    <property type="match status" value="1"/>
</dbReference>
<dbReference type="PANTHER" id="PTHR42753">
    <property type="entry name" value="MITOCHONDRIAL RIBOSOME PROTEIN L39/PROLYL-TRNA LIGASE FAMILY MEMBER"/>
    <property type="match status" value="1"/>
</dbReference>
<dbReference type="NCBIfam" id="TIGR00409">
    <property type="entry name" value="proS_fam_II"/>
    <property type="match status" value="1"/>
</dbReference>
<evidence type="ECO:0000256" key="11">
    <source>
        <dbReference type="ARBA" id="ARBA00060755"/>
    </source>
</evidence>
<dbReference type="CDD" id="cd00861">
    <property type="entry name" value="ProRS_anticodon_short"/>
    <property type="match status" value="1"/>
</dbReference>
<dbReference type="GO" id="GO:0004827">
    <property type="term" value="F:proline-tRNA ligase activity"/>
    <property type="evidence" value="ECO:0007669"/>
    <property type="project" value="UniProtKB-UniRule"/>
</dbReference>
<dbReference type="InterPro" id="IPR036754">
    <property type="entry name" value="YbaK/aa-tRNA-synt-asso_dom_sf"/>
</dbReference>
<proteinExistence type="inferred from homology"/>
<dbReference type="Gene3D" id="3.40.50.800">
    <property type="entry name" value="Anticodon-binding domain"/>
    <property type="match status" value="1"/>
</dbReference>
<evidence type="ECO:0000256" key="6">
    <source>
        <dbReference type="ARBA" id="ARBA00022840"/>
    </source>
</evidence>
<keyword evidence="4 12" id="KW-0436">Ligase</keyword>
<dbReference type="HAMAP" id="MF_01569">
    <property type="entry name" value="Pro_tRNA_synth_type1"/>
    <property type="match status" value="1"/>
</dbReference>
<dbReference type="GO" id="GO:0140096">
    <property type="term" value="F:catalytic activity, acting on a protein"/>
    <property type="evidence" value="ECO:0007669"/>
    <property type="project" value="UniProtKB-ARBA"/>
</dbReference>
<dbReference type="PANTHER" id="PTHR42753:SF2">
    <property type="entry name" value="PROLINE--TRNA LIGASE"/>
    <property type="match status" value="1"/>
</dbReference>
<dbReference type="Proteomes" id="UP000186112">
    <property type="component" value="Unassembled WGS sequence"/>
</dbReference>
<dbReference type="FunFam" id="3.30.930.10:FF:000065">
    <property type="entry name" value="Proline--tRNA ligase"/>
    <property type="match status" value="1"/>
</dbReference>
<comment type="subunit">
    <text evidence="2 12">Homodimer.</text>
</comment>